<dbReference type="Gene3D" id="2.60.15.10">
    <property type="entry name" value="F0F1 ATP synthase delta/epsilon subunit, N-terminal"/>
    <property type="match status" value="1"/>
</dbReference>
<keyword evidence="4" id="KW-0813">Transport</keyword>
<comment type="subcellular location">
    <subcellularLocation>
        <location evidence="2">Endomembrane system</location>
        <topology evidence="2">Peripheral membrane protein</topology>
    </subcellularLocation>
</comment>
<evidence type="ECO:0000256" key="5">
    <source>
        <dbReference type="ARBA" id="ARBA00023065"/>
    </source>
</evidence>
<dbReference type="InterPro" id="IPR001469">
    <property type="entry name" value="ATP_synth_F1_dsu/esu"/>
</dbReference>
<evidence type="ECO:0000256" key="1">
    <source>
        <dbReference type="ARBA" id="ARBA00003543"/>
    </source>
</evidence>
<dbReference type="GO" id="GO:0012505">
    <property type="term" value="C:endomembrane system"/>
    <property type="evidence" value="ECO:0007669"/>
    <property type="project" value="UniProtKB-SubCell"/>
</dbReference>
<evidence type="ECO:0000256" key="2">
    <source>
        <dbReference type="ARBA" id="ARBA00004184"/>
    </source>
</evidence>
<dbReference type="EMBL" id="SELH01000025">
    <property type="protein sequence ID" value="TWP26850.1"/>
    <property type="molecule type" value="Genomic_DNA"/>
</dbReference>
<protein>
    <submittedName>
        <fullName evidence="9">F0F1 ATP synthase subunit epsilon</fullName>
    </submittedName>
</protein>
<evidence type="ECO:0000313" key="9">
    <source>
        <dbReference type="EMBL" id="TWP26850.1"/>
    </source>
</evidence>
<reference evidence="9 10" key="1">
    <citation type="submission" date="2019-02" db="EMBL/GenBank/DDBJ databases">
        <title>Apibacter muscae sp. nov.: a novel member of the house fly microbiota.</title>
        <authorList>
            <person name="Park R."/>
        </authorList>
    </citation>
    <scope>NUCLEOTIDE SEQUENCE [LARGE SCALE GENOMIC DNA]</scope>
    <source>
        <strain evidence="9 10">AL1</strain>
    </source>
</reference>
<dbReference type="AlphaFoldDB" id="A0A563D9F8"/>
<comment type="similarity">
    <text evidence="3">Belongs to the ATPase epsilon chain family.</text>
</comment>
<dbReference type="RefSeq" id="WP_146293415.1">
    <property type="nucleotide sequence ID" value="NZ_SELH01000025.1"/>
</dbReference>
<dbReference type="GO" id="GO:0045259">
    <property type="term" value="C:proton-transporting ATP synthase complex"/>
    <property type="evidence" value="ECO:0007669"/>
    <property type="project" value="UniProtKB-KW"/>
</dbReference>
<organism evidence="9 10">
    <name type="scientific">Apibacter muscae</name>
    <dbReference type="NCBI Taxonomy" id="2509004"/>
    <lineage>
        <taxon>Bacteria</taxon>
        <taxon>Pseudomonadati</taxon>
        <taxon>Bacteroidota</taxon>
        <taxon>Flavobacteriia</taxon>
        <taxon>Flavobacteriales</taxon>
        <taxon>Weeksellaceae</taxon>
        <taxon>Apibacter</taxon>
    </lineage>
</organism>
<comment type="function">
    <text evidence="1">Produces ATP from ADP in the presence of a proton gradient across the membrane.</text>
</comment>
<dbReference type="SUPFAM" id="SSF51344">
    <property type="entry name" value="Epsilon subunit of F1F0-ATP synthase N-terminal domain"/>
    <property type="match status" value="1"/>
</dbReference>
<evidence type="ECO:0000259" key="8">
    <source>
        <dbReference type="Pfam" id="PF02823"/>
    </source>
</evidence>
<dbReference type="InterPro" id="IPR036771">
    <property type="entry name" value="ATPsynth_dsu/esu_N"/>
</dbReference>
<dbReference type="Proteomes" id="UP000319499">
    <property type="component" value="Unassembled WGS sequence"/>
</dbReference>
<evidence type="ECO:0000256" key="3">
    <source>
        <dbReference type="ARBA" id="ARBA00005712"/>
    </source>
</evidence>
<evidence type="ECO:0000256" key="4">
    <source>
        <dbReference type="ARBA" id="ARBA00022448"/>
    </source>
</evidence>
<sequence length="88" mass="9789">MKLQILTPEEIVFDGEVSSLVLPGSKGEFQMLKDHAGIVSTLEKGKIKLKDPVSSLNDHLEEEGDYKVYNIDGGILEFNKNKGIIFCH</sequence>
<keyword evidence="7" id="KW-0066">ATP synthesis</keyword>
<gene>
    <name evidence="9" type="ORF">ETU09_09850</name>
</gene>
<dbReference type="InterPro" id="IPR020546">
    <property type="entry name" value="ATP_synth_F1_dsu/esu_N"/>
</dbReference>
<accession>A0A563D9F8</accession>
<dbReference type="CDD" id="cd12152">
    <property type="entry name" value="F1-ATPase_delta"/>
    <property type="match status" value="1"/>
</dbReference>
<comment type="caution">
    <text evidence="9">The sequence shown here is derived from an EMBL/GenBank/DDBJ whole genome shotgun (WGS) entry which is preliminary data.</text>
</comment>
<evidence type="ECO:0000313" key="10">
    <source>
        <dbReference type="Proteomes" id="UP000319499"/>
    </source>
</evidence>
<name>A0A563D9F8_9FLAO</name>
<dbReference type="Pfam" id="PF02823">
    <property type="entry name" value="ATP-synt_DE_N"/>
    <property type="match status" value="1"/>
</dbReference>
<keyword evidence="6" id="KW-0472">Membrane</keyword>
<dbReference type="GO" id="GO:0046933">
    <property type="term" value="F:proton-transporting ATP synthase activity, rotational mechanism"/>
    <property type="evidence" value="ECO:0007669"/>
    <property type="project" value="InterPro"/>
</dbReference>
<dbReference type="OrthoDB" id="5294255at2"/>
<proteinExistence type="inferred from homology"/>
<evidence type="ECO:0000256" key="6">
    <source>
        <dbReference type="ARBA" id="ARBA00023136"/>
    </source>
</evidence>
<keyword evidence="5" id="KW-0406">Ion transport</keyword>
<keyword evidence="10" id="KW-1185">Reference proteome</keyword>
<evidence type="ECO:0000256" key="7">
    <source>
        <dbReference type="ARBA" id="ARBA00023196"/>
    </source>
</evidence>
<feature type="domain" description="ATP synthase F1 complex delta/epsilon subunit N-terminal" evidence="8">
    <location>
        <begin position="1"/>
        <end position="85"/>
    </location>
</feature>
<keyword evidence="7" id="KW-0139">CF(1)</keyword>